<gene>
    <name evidence="1" type="ORF">CTA1_5904</name>
</gene>
<reference evidence="1 2" key="1">
    <citation type="journal article" date="2019" name="PLoS ONE">
        <title>Comparative genome analysis indicates high evolutionary potential of pathogenicity genes in Colletotrichum tanaceti.</title>
        <authorList>
            <person name="Lelwala R.V."/>
            <person name="Korhonen P.K."/>
            <person name="Young N.D."/>
            <person name="Scott J.B."/>
            <person name="Ades P.A."/>
            <person name="Gasser R.B."/>
            <person name="Taylor P.W.J."/>
        </authorList>
    </citation>
    <scope>NUCLEOTIDE SEQUENCE [LARGE SCALE GENOMIC DNA]</scope>
    <source>
        <strain evidence="1">BRIP57314</strain>
    </source>
</reference>
<dbReference type="Proteomes" id="UP000310108">
    <property type="component" value="Unassembled WGS sequence"/>
</dbReference>
<evidence type="ECO:0000313" key="2">
    <source>
        <dbReference type="Proteomes" id="UP000310108"/>
    </source>
</evidence>
<keyword evidence="2" id="KW-1185">Reference proteome</keyword>
<dbReference type="SUPFAM" id="SSF103473">
    <property type="entry name" value="MFS general substrate transporter"/>
    <property type="match status" value="1"/>
</dbReference>
<accession>A0A4U6XGH1</accession>
<dbReference type="InterPro" id="IPR036259">
    <property type="entry name" value="MFS_trans_sf"/>
</dbReference>
<dbReference type="STRING" id="1306861.A0A4U6XGH1"/>
<proteinExistence type="predicted"/>
<dbReference type="EMBL" id="PJEX01000122">
    <property type="protein sequence ID" value="TKW54801.1"/>
    <property type="molecule type" value="Genomic_DNA"/>
</dbReference>
<comment type="caution">
    <text evidence="1">The sequence shown here is derived from an EMBL/GenBank/DDBJ whole genome shotgun (WGS) entry which is preliminary data.</text>
</comment>
<evidence type="ECO:0000313" key="1">
    <source>
        <dbReference type="EMBL" id="TKW54801.1"/>
    </source>
</evidence>
<dbReference type="OrthoDB" id="2985014at2759"/>
<name>A0A4U6XGH1_9PEZI</name>
<protein>
    <submittedName>
        <fullName evidence="1">Uncharacterized protein</fullName>
    </submittedName>
</protein>
<dbReference type="AlphaFoldDB" id="A0A4U6XGH1"/>
<dbReference type="Gene3D" id="1.20.1250.20">
    <property type="entry name" value="MFS general substrate transporter like domains"/>
    <property type="match status" value="1"/>
</dbReference>
<organism evidence="1 2">
    <name type="scientific">Colletotrichum tanaceti</name>
    <dbReference type="NCBI Taxonomy" id="1306861"/>
    <lineage>
        <taxon>Eukaryota</taxon>
        <taxon>Fungi</taxon>
        <taxon>Dikarya</taxon>
        <taxon>Ascomycota</taxon>
        <taxon>Pezizomycotina</taxon>
        <taxon>Sordariomycetes</taxon>
        <taxon>Hypocreomycetidae</taxon>
        <taxon>Glomerellales</taxon>
        <taxon>Glomerellaceae</taxon>
        <taxon>Colletotrichum</taxon>
        <taxon>Colletotrichum destructivum species complex</taxon>
    </lineage>
</organism>
<sequence>MVINYIWVASARQVASIFKASMLPGAMAQLSSRYRTDEIGKPVTWFFAMSNRAGFVGPLLCYARGGTTVRKACSHDKQFLVGGMAA</sequence>